<dbReference type="PANTHER" id="PTHR30126:SF39">
    <property type="entry name" value="HTH-TYPE TRANSCRIPTIONAL REGULATOR CYSL"/>
    <property type="match status" value="1"/>
</dbReference>
<protein>
    <submittedName>
        <fullName evidence="6">LysR family transcriptional regulator</fullName>
    </submittedName>
</protein>
<accession>A0ABN2LQ92</accession>
<dbReference type="EMBL" id="BAAAOB010000003">
    <property type="protein sequence ID" value="GAA1793799.1"/>
    <property type="molecule type" value="Genomic_DNA"/>
</dbReference>
<dbReference type="Gene3D" id="3.40.190.10">
    <property type="entry name" value="Periplasmic binding protein-like II"/>
    <property type="match status" value="2"/>
</dbReference>
<dbReference type="InterPro" id="IPR005119">
    <property type="entry name" value="LysR_subst-bd"/>
</dbReference>
<keyword evidence="3" id="KW-0238">DNA-binding</keyword>
<dbReference type="InterPro" id="IPR036390">
    <property type="entry name" value="WH_DNA-bd_sf"/>
</dbReference>
<name>A0ABN2LQ92_9MICO</name>
<evidence type="ECO:0000313" key="7">
    <source>
        <dbReference type="Proteomes" id="UP001500851"/>
    </source>
</evidence>
<evidence type="ECO:0000256" key="2">
    <source>
        <dbReference type="ARBA" id="ARBA00023015"/>
    </source>
</evidence>
<comment type="caution">
    <text evidence="6">The sequence shown here is derived from an EMBL/GenBank/DDBJ whole genome shotgun (WGS) entry which is preliminary data.</text>
</comment>
<dbReference type="PROSITE" id="PS50931">
    <property type="entry name" value="HTH_LYSR"/>
    <property type="match status" value="1"/>
</dbReference>
<keyword evidence="7" id="KW-1185">Reference proteome</keyword>
<dbReference type="SUPFAM" id="SSF53850">
    <property type="entry name" value="Periplasmic binding protein-like II"/>
    <property type="match status" value="1"/>
</dbReference>
<evidence type="ECO:0000256" key="3">
    <source>
        <dbReference type="ARBA" id="ARBA00023125"/>
    </source>
</evidence>
<dbReference type="Pfam" id="PF00126">
    <property type="entry name" value="HTH_1"/>
    <property type="match status" value="1"/>
</dbReference>
<keyword evidence="2" id="KW-0805">Transcription regulation</keyword>
<dbReference type="PRINTS" id="PR00039">
    <property type="entry name" value="HTHLYSR"/>
</dbReference>
<dbReference type="Proteomes" id="UP001500851">
    <property type="component" value="Unassembled WGS sequence"/>
</dbReference>
<reference evidence="6 7" key="1">
    <citation type="journal article" date="2019" name="Int. J. Syst. Evol. Microbiol.">
        <title>The Global Catalogue of Microorganisms (GCM) 10K type strain sequencing project: providing services to taxonomists for standard genome sequencing and annotation.</title>
        <authorList>
            <consortium name="The Broad Institute Genomics Platform"/>
            <consortium name="The Broad Institute Genome Sequencing Center for Infectious Disease"/>
            <person name="Wu L."/>
            <person name="Ma J."/>
        </authorList>
    </citation>
    <scope>NUCLEOTIDE SEQUENCE [LARGE SCALE GENOMIC DNA]</scope>
    <source>
        <strain evidence="6 7">JCM 14736</strain>
    </source>
</reference>
<dbReference type="InterPro" id="IPR036388">
    <property type="entry name" value="WH-like_DNA-bd_sf"/>
</dbReference>
<evidence type="ECO:0000313" key="6">
    <source>
        <dbReference type="EMBL" id="GAA1793799.1"/>
    </source>
</evidence>
<evidence type="ECO:0000256" key="4">
    <source>
        <dbReference type="ARBA" id="ARBA00023163"/>
    </source>
</evidence>
<comment type="similarity">
    <text evidence="1">Belongs to the LysR transcriptional regulatory family.</text>
</comment>
<dbReference type="Pfam" id="PF03466">
    <property type="entry name" value="LysR_substrate"/>
    <property type="match status" value="1"/>
</dbReference>
<keyword evidence="4" id="KW-0804">Transcription</keyword>
<feature type="domain" description="HTH lysR-type" evidence="5">
    <location>
        <begin position="7"/>
        <end position="64"/>
    </location>
</feature>
<dbReference type="RefSeq" id="WP_046454739.1">
    <property type="nucleotide sequence ID" value="NZ_BAAAOB010000003.1"/>
</dbReference>
<organism evidence="6 7">
    <name type="scientific">Leucobacter iarius</name>
    <dbReference type="NCBI Taxonomy" id="333963"/>
    <lineage>
        <taxon>Bacteria</taxon>
        <taxon>Bacillati</taxon>
        <taxon>Actinomycetota</taxon>
        <taxon>Actinomycetes</taxon>
        <taxon>Micrococcales</taxon>
        <taxon>Microbacteriaceae</taxon>
        <taxon>Leucobacter</taxon>
    </lineage>
</organism>
<evidence type="ECO:0000259" key="5">
    <source>
        <dbReference type="PROSITE" id="PS50931"/>
    </source>
</evidence>
<dbReference type="Gene3D" id="1.10.10.10">
    <property type="entry name" value="Winged helix-like DNA-binding domain superfamily/Winged helix DNA-binding domain"/>
    <property type="match status" value="1"/>
</dbReference>
<proteinExistence type="inferred from homology"/>
<dbReference type="SUPFAM" id="SSF46785">
    <property type="entry name" value="Winged helix' DNA-binding domain"/>
    <property type="match status" value="1"/>
</dbReference>
<dbReference type="InterPro" id="IPR000847">
    <property type="entry name" value="LysR_HTH_N"/>
</dbReference>
<dbReference type="PANTHER" id="PTHR30126">
    <property type="entry name" value="HTH-TYPE TRANSCRIPTIONAL REGULATOR"/>
    <property type="match status" value="1"/>
</dbReference>
<gene>
    <name evidence="6" type="ORF">GCM10009768_23370</name>
</gene>
<sequence>MYSPRLPDLRALELLEAIARTGSITLAAAELGVTQQAASLRLRRLEQRVGRELVVRSSRSSRLTGDGLAVLGIAQPVIAAAAAMDEALELLLDAEERVAVAASLTVAEHFLPQWIMAYVRNGNEVGSVRVRATNTREVVRLVSDGEADLGFVEGSEPPPGLRHAFLAADELAVYVSPAHEWARGRRVSPWTLASTPLVTREAGSGCRSVLLATLLAHGVERERFAAPALELPSNTAVLEAAAANVAPAVISTRPAQSYLDDGRLVRIGVGSVAFHRELSAVWKSGQEPASRPARELLRAAREWRPLA</sequence>
<evidence type="ECO:0000256" key="1">
    <source>
        <dbReference type="ARBA" id="ARBA00009437"/>
    </source>
</evidence>